<feature type="region of interest" description="Disordered" evidence="1">
    <location>
        <begin position="195"/>
        <end position="223"/>
    </location>
</feature>
<dbReference type="KEGG" id="phm:PSMK_13150"/>
<feature type="transmembrane region" description="Helical" evidence="2">
    <location>
        <begin position="19"/>
        <end position="37"/>
    </location>
</feature>
<dbReference type="AlphaFoldDB" id="I0IDY6"/>
<feature type="compositionally biased region" description="Low complexity" evidence="1">
    <location>
        <begin position="196"/>
        <end position="214"/>
    </location>
</feature>
<evidence type="ECO:0000256" key="2">
    <source>
        <dbReference type="SAM" id="Phobius"/>
    </source>
</evidence>
<evidence type="ECO:0000256" key="1">
    <source>
        <dbReference type="SAM" id="MobiDB-lite"/>
    </source>
</evidence>
<dbReference type="OrthoDB" id="285341at2"/>
<proteinExistence type="predicted"/>
<organism evidence="3 4">
    <name type="scientific">Phycisphaera mikurensis (strain NBRC 102666 / KCTC 22515 / FYK2301M01)</name>
    <dbReference type="NCBI Taxonomy" id="1142394"/>
    <lineage>
        <taxon>Bacteria</taxon>
        <taxon>Pseudomonadati</taxon>
        <taxon>Planctomycetota</taxon>
        <taxon>Phycisphaerae</taxon>
        <taxon>Phycisphaerales</taxon>
        <taxon>Phycisphaeraceae</taxon>
        <taxon>Phycisphaera</taxon>
    </lineage>
</organism>
<dbReference type="HOGENOM" id="CLU_1239217_0_0_0"/>
<name>I0IDY6_PHYMF</name>
<reference evidence="3 4" key="1">
    <citation type="submission" date="2012-02" db="EMBL/GenBank/DDBJ databases">
        <title>Complete genome sequence of Phycisphaera mikurensis NBRC 102666.</title>
        <authorList>
            <person name="Ankai A."/>
            <person name="Hosoyama A."/>
            <person name="Terui Y."/>
            <person name="Sekine M."/>
            <person name="Fukai R."/>
            <person name="Kato Y."/>
            <person name="Nakamura S."/>
            <person name="Yamada-Narita S."/>
            <person name="Kawakoshi A."/>
            <person name="Fukunaga Y."/>
            <person name="Yamazaki S."/>
            <person name="Fujita N."/>
        </authorList>
    </citation>
    <scope>NUCLEOTIDE SEQUENCE [LARGE SCALE GENOMIC DNA]</scope>
    <source>
        <strain evidence="4">NBRC 102666 / KCTC 22515 / FYK2301M01</strain>
    </source>
</reference>
<keyword evidence="2" id="KW-0472">Membrane</keyword>
<dbReference type="EMBL" id="AP012338">
    <property type="protein sequence ID" value="BAM03474.1"/>
    <property type="molecule type" value="Genomic_DNA"/>
</dbReference>
<dbReference type="RefSeq" id="WP_014436693.1">
    <property type="nucleotide sequence ID" value="NC_017080.1"/>
</dbReference>
<dbReference type="Proteomes" id="UP000007881">
    <property type="component" value="Chromosome"/>
</dbReference>
<keyword evidence="2" id="KW-0812">Transmembrane</keyword>
<keyword evidence="2" id="KW-1133">Transmembrane helix</keyword>
<protein>
    <submittedName>
        <fullName evidence="3">Uncharacterized protein</fullName>
    </submittedName>
</protein>
<keyword evidence="4" id="KW-1185">Reference proteome</keyword>
<feature type="transmembrane region" description="Helical" evidence="2">
    <location>
        <begin position="92"/>
        <end position="113"/>
    </location>
</feature>
<sequence>MNDAATAPLRARISKGYRIRLALIGLGLTAFGCWALYDGFIEYPRRAEVYAQLQQMQEDHVDWATRWQAYAAERGLETNPNKVKPLEDKDIWTQYVMAAICLPIGGFFLLNFVRASGRKVEADALGIRGREGSATWDEVHGLDDARWRTKGISRVLFRDAGGAEGKIVLDDWKYEREPTVAIHARVAEKLGLEDGAAVPAEGAETPPPAEAAEAAEPDKPSGA</sequence>
<accession>I0IDY6</accession>
<evidence type="ECO:0000313" key="4">
    <source>
        <dbReference type="Proteomes" id="UP000007881"/>
    </source>
</evidence>
<evidence type="ECO:0000313" key="3">
    <source>
        <dbReference type="EMBL" id="BAM03474.1"/>
    </source>
</evidence>
<gene>
    <name evidence="3" type="ordered locus">PSMK_13150</name>
</gene>